<name>A0A401XK93_9FLAO</name>
<accession>A0A401XK93</accession>
<gene>
    <name evidence="1" type="ORF">JCM31826_08860</name>
</gene>
<sequence>MKKLFFATSLLLLTSSIYCQKVKKEAELYTKPGVRVLFTIPEGTEVYTGPMTDNWYPASIEVMVRRAEMSGHRIAQGASIFIGGKEVGVMPQQWDVTEVVEAGGRHKDKFRVIIQGYLFKTKIDDATKPEAALEKVIAKKGNITASLSEWVSEFKPEKHVLPNGTVYVLRDKNKSLAGDGIRLLLFLKGDNRLTAVVTQNHPLNARFKHVQSEEPYLYHFPFGKPSTTDWEEIEGIVMKFSPL</sequence>
<keyword evidence="2" id="KW-1185">Reference proteome</keyword>
<organism evidence="1 2">
    <name type="scientific">Thermaurantimonas aggregans</name>
    <dbReference type="NCBI Taxonomy" id="2173829"/>
    <lineage>
        <taxon>Bacteria</taxon>
        <taxon>Pseudomonadati</taxon>
        <taxon>Bacteroidota</taxon>
        <taxon>Flavobacteriia</taxon>
        <taxon>Flavobacteriales</taxon>
        <taxon>Schleiferiaceae</taxon>
        <taxon>Thermaurantimonas</taxon>
    </lineage>
</organism>
<dbReference type="Proteomes" id="UP000286715">
    <property type="component" value="Unassembled WGS sequence"/>
</dbReference>
<dbReference type="EMBL" id="BHZE01000006">
    <property type="protein sequence ID" value="GCD77404.1"/>
    <property type="molecule type" value="Genomic_DNA"/>
</dbReference>
<dbReference type="AlphaFoldDB" id="A0A401XK93"/>
<evidence type="ECO:0000313" key="2">
    <source>
        <dbReference type="Proteomes" id="UP000286715"/>
    </source>
</evidence>
<reference evidence="1 2" key="1">
    <citation type="submission" date="2018-11" db="EMBL/GenBank/DDBJ databases">
        <title>Schleiferia aggregans sp. nov., a moderately thermophilic heterotrophic bacterium isolated from microbial mats at a terrestrial hot spring.</title>
        <authorList>
            <person name="Iino T."/>
            <person name="Ohkuma M."/>
            <person name="Haruta S."/>
        </authorList>
    </citation>
    <scope>NUCLEOTIDE SEQUENCE [LARGE SCALE GENOMIC DNA]</scope>
    <source>
        <strain evidence="1 2">LA</strain>
    </source>
</reference>
<evidence type="ECO:0000313" key="1">
    <source>
        <dbReference type="EMBL" id="GCD77404.1"/>
    </source>
</evidence>
<dbReference type="OrthoDB" id="1467900at2"/>
<proteinExistence type="predicted"/>
<protein>
    <submittedName>
        <fullName evidence="1">Uncharacterized protein</fullName>
    </submittedName>
</protein>
<dbReference type="RefSeq" id="WP_124397464.1">
    <property type="nucleotide sequence ID" value="NZ_BHZE01000006.1"/>
</dbReference>
<comment type="caution">
    <text evidence="1">The sequence shown here is derived from an EMBL/GenBank/DDBJ whole genome shotgun (WGS) entry which is preliminary data.</text>
</comment>